<protein>
    <submittedName>
        <fullName evidence="1">Elongation factor P hydroxylase</fullName>
    </submittedName>
</protein>
<keyword evidence="2" id="KW-1185">Reference proteome</keyword>
<dbReference type="EMBL" id="JAJEWP010000002">
    <property type="protein sequence ID" value="MCC2616752.1"/>
    <property type="molecule type" value="Genomic_DNA"/>
</dbReference>
<dbReference type="Pfam" id="PF04315">
    <property type="entry name" value="EpmC"/>
    <property type="match status" value="1"/>
</dbReference>
<organism evidence="1 2">
    <name type="scientific">Fluctibacter halophilus</name>
    <dbReference type="NCBI Taxonomy" id="226011"/>
    <lineage>
        <taxon>Bacteria</taxon>
        <taxon>Pseudomonadati</taxon>
        <taxon>Pseudomonadota</taxon>
        <taxon>Gammaproteobacteria</taxon>
        <taxon>Alteromonadales</taxon>
        <taxon>Alteromonadaceae</taxon>
        <taxon>Fluctibacter</taxon>
    </lineage>
</organism>
<reference evidence="1 2" key="1">
    <citation type="submission" date="2021-10" db="EMBL/GenBank/DDBJ databases">
        <title>Draft genome of Aestuariibacter halophilus JC2043.</title>
        <authorList>
            <person name="Emsley S.A."/>
            <person name="Pfannmuller K.M."/>
            <person name="Ushijima B."/>
            <person name="Saw J.H."/>
            <person name="Videau P."/>
        </authorList>
    </citation>
    <scope>NUCLEOTIDE SEQUENCE [LARGE SCALE GENOMIC DNA]</scope>
    <source>
        <strain evidence="1 2">JC2043</strain>
    </source>
</reference>
<keyword evidence="1" id="KW-0251">Elongation factor</keyword>
<accession>A0ABS8G850</accession>
<evidence type="ECO:0000313" key="1">
    <source>
        <dbReference type="EMBL" id="MCC2616752.1"/>
    </source>
</evidence>
<dbReference type="Proteomes" id="UP001520878">
    <property type="component" value="Unassembled WGS sequence"/>
</dbReference>
<name>A0ABS8G850_9ALTE</name>
<dbReference type="RefSeq" id="WP_229160688.1">
    <property type="nucleotide sequence ID" value="NZ_JAJEWP010000002.1"/>
</dbReference>
<proteinExistence type="predicted"/>
<dbReference type="InterPro" id="IPR007411">
    <property type="entry name" value="EpmC"/>
</dbReference>
<evidence type="ECO:0000313" key="2">
    <source>
        <dbReference type="Proteomes" id="UP001520878"/>
    </source>
</evidence>
<comment type="caution">
    <text evidence="1">The sequence shown here is derived from an EMBL/GenBank/DDBJ whole genome shotgun (WGS) entry which is preliminary data.</text>
</comment>
<sequence>MFFARYNTRLVRGEGEPIYLPADEHCEYHRIEFAHGYVASALHEVAHWCIAGAQRRLQEDYGYWYCPDGRDLQQQAQFESVEVKPQALEWAFSVAIGKAFSVSTDNLNGAPVDRRGFTLNVYQQVLEYLERGFPPRAQTFIDGLRNLAQTPPLSVADFTHPFMQRTFDAAI</sequence>
<dbReference type="GO" id="GO:0003746">
    <property type="term" value="F:translation elongation factor activity"/>
    <property type="evidence" value="ECO:0007669"/>
    <property type="project" value="UniProtKB-KW"/>
</dbReference>
<keyword evidence="1" id="KW-0648">Protein biosynthesis</keyword>
<gene>
    <name evidence="1" type="ORF">LJ739_10910</name>
</gene>